<gene>
    <name evidence="1" type="ORF">BBA70_00270</name>
</gene>
<dbReference type="EMBL" id="MAPF01000012">
    <property type="protein sequence ID" value="PEH36441.1"/>
    <property type="molecule type" value="Genomic_DNA"/>
</dbReference>
<accession>A0ABX4K0X0</accession>
<comment type="caution">
    <text evidence="1">The sequence shown here is derived from an EMBL/GenBank/DDBJ whole genome shotgun (WGS) entry which is preliminary data.</text>
</comment>
<keyword evidence="2" id="KW-1185">Reference proteome</keyword>
<dbReference type="Proteomes" id="UP000220509">
    <property type="component" value="Unassembled WGS sequence"/>
</dbReference>
<sequence>MLNLNDLNMNKEYISLSFHVLIKHLIQLKGALLIKNKLKNLRIIYFFVKTTDFGQGCFSKFFLHLYRLINSIQKSRLKKIIN</sequence>
<reference evidence="1" key="1">
    <citation type="submission" date="2017-05" db="EMBL/GenBank/DDBJ databases">
        <title>Genome sequence of Ca. P. asteris strain NJAY.</title>
        <authorList>
            <person name="Lee I.-M."/>
            <person name="Gundersen-Rindal D."/>
            <person name="Sparks M."/>
        </authorList>
    </citation>
    <scope>NUCLEOTIDE SEQUENCE [LARGE SCALE GENOMIC DNA]</scope>
    <source>
        <strain evidence="1">NJAY</strain>
    </source>
</reference>
<proteinExistence type="predicted"/>
<organism evidence="1 2">
    <name type="scientific">New Jersey aster yellows phytoplasma</name>
    <dbReference type="NCBI Taxonomy" id="270520"/>
    <lineage>
        <taxon>Bacteria</taxon>
        <taxon>Bacillati</taxon>
        <taxon>Mycoplasmatota</taxon>
        <taxon>Mollicutes</taxon>
        <taxon>Acholeplasmatales</taxon>
        <taxon>Acholeplasmataceae</taxon>
        <taxon>Candidatus Phytoplasma</taxon>
        <taxon>16SrI (Aster yellows group)</taxon>
    </lineage>
</organism>
<name>A0ABX4K0X0_9MOLU</name>
<evidence type="ECO:0000313" key="1">
    <source>
        <dbReference type="EMBL" id="PEH36441.1"/>
    </source>
</evidence>
<evidence type="ECO:0000313" key="2">
    <source>
        <dbReference type="Proteomes" id="UP000220509"/>
    </source>
</evidence>
<protein>
    <submittedName>
        <fullName evidence="1">Uncharacterized protein</fullName>
    </submittedName>
</protein>